<gene>
    <name evidence="3" type="ORF">SAMN06265222_105173</name>
</gene>
<organism evidence="3 4">
    <name type="scientific">Neorhodopirellula lusitana</name>
    <dbReference type="NCBI Taxonomy" id="445327"/>
    <lineage>
        <taxon>Bacteria</taxon>
        <taxon>Pseudomonadati</taxon>
        <taxon>Planctomycetota</taxon>
        <taxon>Planctomycetia</taxon>
        <taxon>Pirellulales</taxon>
        <taxon>Pirellulaceae</taxon>
        <taxon>Neorhodopirellula</taxon>
    </lineage>
</organism>
<keyword evidence="2" id="KW-0732">Signal</keyword>
<feature type="chain" id="PRO_5047310972" evidence="2">
    <location>
        <begin position="39"/>
        <end position="658"/>
    </location>
</feature>
<comment type="caution">
    <text evidence="3">The sequence shown here is derived from an EMBL/GenBank/DDBJ whole genome shotgun (WGS) entry which is preliminary data.</text>
</comment>
<sequence length="658" mass="72147">MSLANTKNRYRTRYGVGGALLLASVAWFSIAGNSTGMAADSTSANPTADADSIETLTPNPNPDGSDSPESETSAEATSEDAAGELEARPEEPPPFDYAPYRVLIWIASDNPRINAASLRERLMNFIDRDFFSIWRTAIADAPPAVATMAQRDLASLDFDVIAGSDPVIAIKRTHKDSLRIHFASDAGRFLNSIQGTKARVQNIIDRVQSDPEFQTTPAKFGWTDKLTAIEGDAVAVQELWKAESTEAILVSRGMADTLDDPKAKLIVPPIKGQVVQAIEEFDKIYIVKVQSETSPMNVQVTELDTLMRHFGSVNSMPLASEGHLAEVVGATVRDAFSPVVRIDNAGQKSATGLVRAAGLALDKNSPAHIQVGDVLQPMVRKDDRNGKPMTIGPLDWAYLITTEVDGEKVKMDFHAGRMGGLQGRSNNRTHRMGVLVRPRLENTTLRLHAKGDPNQPLIGYEIYDKELDSKSMTFVGRTNWNGVMTVGQIESPLRLLYVKNGGAVLARLPIVPGHYPLAVADLAGDDMRLQAEAYIRGVQNVIIDLIAVRELFKARIMMRLKKGEIKEAEELLEGLRNEPSNERIANDMGKKQTDFLKAIGRNANQQAKVDQMFSTTRSLLSKHINPKIINELEDAMIQAKQDGKLPSDEESETEDADK</sequence>
<feature type="compositionally biased region" description="Polar residues" evidence="1">
    <location>
        <begin position="54"/>
        <end position="64"/>
    </location>
</feature>
<keyword evidence="4" id="KW-1185">Reference proteome</keyword>
<feature type="compositionally biased region" description="Low complexity" evidence="1">
    <location>
        <begin position="65"/>
        <end position="76"/>
    </location>
</feature>
<feature type="signal peptide" evidence="2">
    <location>
        <begin position="1"/>
        <end position="38"/>
    </location>
</feature>
<evidence type="ECO:0000256" key="1">
    <source>
        <dbReference type="SAM" id="MobiDB-lite"/>
    </source>
</evidence>
<reference evidence="3 4" key="1">
    <citation type="submission" date="2017-05" db="EMBL/GenBank/DDBJ databases">
        <authorList>
            <person name="Varghese N."/>
            <person name="Submissions S."/>
        </authorList>
    </citation>
    <scope>NUCLEOTIDE SEQUENCE [LARGE SCALE GENOMIC DNA]</scope>
    <source>
        <strain evidence="3 4">DSM 25457</strain>
    </source>
</reference>
<proteinExistence type="predicted"/>
<feature type="region of interest" description="Disordered" evidence="1">
    <location>
        <begin position="638"/>
        <end position="658"/>
    </location>
</feature>
<evidence type="ECO:0000313" key="4">
    <source>
        <dbReference type="Proteomes" id="UP001158067"/>
    </source>
</evidence>
<dbReference type="RefSeq" id="WP_283432639.1">
    <property type="nucleotide sequence ID" value="NZ_FXUG01000005.1"/>
</dbReference>
<evidence type="ECO:0000313" key="3">
    <source>
        <dbReference type="EMBL" id="SMP56554.1"/>
    </source>
</evidence>
<feature type="compositionally biased region" description="Acidic residues" evidence="1">
    <location>
        <begin position="648"/>
        <end position="658"/>
    </location>
</feature>
<evidence type="ECO:0000256" key="2">
    <source>
        <dbReference type="SAM" id="SignalP"/>
    </source>
</evidence>
<name>A0ABY1Q2R9_9BACT</name>
<dbReference type="Proteomes" id="UP001158067">
    <property type="component" value="Unassembled WGS sequence"/>
</dbReference>
<accession>A0ABY1Q2R9</accession>
<feature type="region of interest" description="Disordered" evidence="1">
    <location>
        <begin position="38"/>
        <end position="93"/>
    </location>
</feature>
<dbReference type="EMBL" id="FXUG01000005">
    <property type="protein sequence ID" value="SMP56554.1"/>
    <property type="molecule type" value="Genomic_DNA"/>
</dbReference>
<protein>
    <submittedName>
        <fullName evidence="3">Uncharacterized protein</fullName>
    </submittedName>
</protein>